<evidence type="ECO:0000313" key="4">
    <source>
        <dbReference type="EMBL" id="TKI57436.1"/>
    </source>
</evidence>
<dbReference type="FunFam" id="3.40.50.2000:FF:000072">
    <property type="entry name" value="Glycosyl transferase"/>
    <property type="match status" value="1"/>
</dbReference>
<dbReference type="Pfam" id="PF00201">
    <property type="entry name" value="UDPGT"/>
    <property type="match status" value="1"/>
</dbReference>
<dbReference type="EMBL" id="SZNK01000001">
    <property type="protein sequence ID" value="TKI57436.1"/>
    <property type="molecule type" value="Genomic_DNA"/>
</dbReference>
<comment type="similarity">
    <text evidence="1">Belongs to the UDP-glycosyltransferase family.</text>
</comment>
<reference evidence="4 5" key="1">
    <citation type="submission" date="2019-04" db="EMBL/GenBank/DDBJ databases">
        <title>Whole genome sequencing of Brevibacillus sp. TGS2-1.</title>
        <authorList>
            <person name="Choi A."/>
        </authorList>
    </citation>
    <scope>NUCLEOTIDE SEQUENCE [LARGE SCALE GENOMIC DNA]</scope>
    <source>
        <strain evidence="4 5">TGS2-1</strain>
    </source>
</reference>
<organism evidence="4 5">
    <name type="scientific">Brevibacillus antibioticus</name>
    <dbReference type="NCBI Taxonomy" id="2570228"/>
    <lineage>
        <taxon>Bacteria</taxon>
        <taxon>Bacillati</taxon>
        <taxon>Bacillota</taxon>
        <taxon>Bacilli</taxon>
        <taxon>Bacillales</taxon>
        <taxon>Paenibacillaceae</taxon>
        <taxon>Brevibacillus</taxon>
    </lineage>
</organism>
<dbReference type="SUPFAM" id="SSF53756">
    <property type="entry name" value="UDP-Glycosyltransferase/glycogen phosphorylase"/>
    <property type="match status" value="1"/>
</dbReference>
<comment type="caution">
    <text evidence="4">The sequence shown here is derived from an EMBL/GenBank/DDBJ whole genome shotgun (WGS) entry which is preliminary data.</text>
</comment>
<dbReference type="GO" id="GO:0016758">
    <property type="term" value="F:hexosyltransferase activity"/>
    <property type="evidence" value="ECO:0007669"/>
    <property type="project" value="InterPro"/>
</dbReference>
<keyword evidence="2" id="KW-0328">Glycosyltransferase</keyword>
<evidence type="ECO:0000313" key="5">
    <source>
        <dbReference type="Proteomes" id="UP000307841"/>
    </source>
</evidence>
<protein>
    <submittedName>
        <fullName evidence="4">Glycosyl transferase</fullName>
    </submittedName>
</protein>
<keyword evidence="3 4" id="KW-0808">Transferase</keyword>
<dbReference type="Gene3D" id="3.40.50.2000">
    <property type="entry name" value="Glycogen Phosphorylase B"/>
    <property type="match status" value="2"/>
</dbReference>
<dbReference type="InterPro" id="IPR006326">
    <property type="entry name" value="UDPGT_MGT-like"/>
</dbReference>
<dbReference type="CDD" id="cd03784">
    <property type="entry name" value="GT1_Gtf-like"/>
    <property type="match status" value="1"/>
</dbReference>
<evidence type="ECO:0000256" key="2">
    <source>
        <dbReference type="ARBA" id="ARBA00022676"/>
    </source>
</evidence>
<sequence length="405" mass="45195">MARVLYVTIPADGHVNPTLGLVKQLVDNGEEVVYMCSEEYRDRLAQTGAQFRAYQSEEQVSRDLGFNPTEFKHPLHFTDFMLRGIIEPCIPKILRQIENESFDYLIFDSLFGWGGAILGERLGIPTICSVTNLAFAEPLSHIVEVFDASDAVDVDALYERVTQTAQSIARVCNVAVPAIEDITRQYGDMKIVFTSREFQPDADKLDDSYIFTGPSIASRPDSPSFPFEKLRAPYHKVVFISMGSILTKDVELYKLCFAAFQDIPAQFVLSYGRDTELESLGEYIPPNFIVEPYVPQLEVLQQADAFITHAGMNSTSEALYFHVPLVMIPLSSDQPIVAKRVEELGAGIRLDRGQLTPTALKDALLQVLNESTYKQHAIQVGDSLRNAGGYQEAARCIMSLYSVPN</sequence>
<dbReference type="InterPro" id="IPR002213">
    <property type="entry name" value="UDP_glucos_trans"/>
</dbReference>
<evidence type="ECO:0000256" key="3">
    <source>
        <dbReference type="ARBA" id="ARBA00022679"/>
    </source>
</evidence>
<dbReference type="AlphaFoldDB" id="A0A4U2Y9P4"/>
<name>A0A4U2Y9P4_9BACL</name>
<dbReference type="GO" id="GO:0008194">
    <property type="term" value="F:UDP-glycosyltransferase activity"/>
    <property type="evidence" value="ECO:0007669"/>
    <property type="project" value="InterPro"/>
</dbReference>
<keyword evidence="5" id="KW-1185">Reference proteome</keyword>
<accession>A0A4U2Y9P4</accession>
<dbReference type="PANTHER" id="PTHR48043">
    <property type="entry name" value="EG:EG0003.4 PROTEIN-RELATED"/>
    <property type="match status" value="1"/>
</dbReference>
<dbReference type="OrthoDB" id="6620093at2"/>
<dbReference type="PANTHER" id="PTHR48043:SF145">
    <property type="entry name" value="FI06409P-RELATED"/>
    <property type="match status" value="1"/>
</dbReference>
<evidence type="ECO:0000256" key="1">
    <source>
        <dbReference type="ARBA" id="ARBA00009995"/>
    </source>
</evidence>
<dbReference type="NCBIfam" id="TIGR01426">
    <property type="entry name" value="MGT"/>
    <property type="match status" value="1"/>
</dbReference>
<proteinExistence type="inferred from homology"/>
<gene>
    <name evidence="4" type="ORF">E8L90_19350</name>
</gene>
<dbReference type="InterPro" id="IPR050271">
    <property type="entry name" value="UDP-glycosyltransferase"/>
</dbReference>
<dbReference type="Proteomes" id="UP000307841">
    <property type="component" value="Unassembled WGS sequence"/>
</dbReference>
<dbReference type="RefSeq" id="WP_137030876.1">
    <property type="nucleotide sequence ID" value="NZ_SZNK01000001.1"/>
</dbReference>